<sequence>MDVVRRLGQLRKLNGLGAFPGTEGVSPEVRLSTNRARRPDLPPEVRTGSKPTPVRDFFASLFQRHSIPGPDERPLCLYRLTDAEFDRVTMLLRELCRGGRLHDPDLRSSALFVLYGAEWFRRRSIGGMLRWVDLAPDVVGQLNQTQRAELTERGLSFWKRPLRRTDSGRELLLSIALEGGIPLHAVLQGGHGWLREFLSNLMRRALLEQAYEEPEIVALAEDEQHRLVDSYRDEDFLVLCSRLVCSVLHWKRIAEERTKMLTGIAVDPVTLLDHAEPNWRNDIPIHVPADGAEIVTNLINGLVRDTGAGQFKGEIGTRRLLLETAAGDWKPALQLRSDGTIPLSRLKEVSADLGRGRVVPVGELARQISGAFALLEPPSEEDRTWRVRPLVRLGRPIENFPFTSPVAAEVVQDGTRTGIIWPGGGAVRSELLVFAEEEAGADGRRQLRLAGTGSVQSHQKQLIAAMPRGWLATDLEGRSLDLAGSVPELGLDLVHIDRAVRIRDATTGDVYLVEPGASPDERALEPSGKFISTFRPQDLKTLLFCGAPAFNIAESRRLRQPKAGEVFWRRQPGSSLHDVTKVRIPEGFVDVLWRDPDSGIQRDRFQVGVLPAETRITGRLEGSRATVLLEGLDAWRAKPVEVPGNSWRSIENTFEIEYPGAPPYFQKVQLTPPKGSSFIVEVPLATRNALLVLADGSLAEQGTRLALHDLRGAYFVAPHRVRLDAQLRGHKTPPNTALDLAFEGELALTQLGPLFQQLLSLVPDQDAVIELTIRGQSGRPWIVNHTRLERLTFGEDGVFAAVGDDTQVLAQSIIKPGEEFQLHPGSDSICRIPADLQLPALVYLREGGQVISRPALLPNKSGSLVDDGTLVSALSETSYSLRQQKVFAALKAFGDGGAGADTPWLRAAVTGLNGLTPSAFDALAALPFIPRALTRLLVESRDERELEAVWNLERELPFSWACLPIADWQHAIEGYFRRLESELSSVFPANEAMQVALETVQTKGEKLCGLDMTLQCILKQCGMPLPGYNAEGQLPLGELMQAHMRRMAGIDGEGRFDFAQSGVERAFRLCSQAGVVPPVEFASSRVHDFFRSTLIAPFLMAVAARKTLTLEPEDLWLIRRATHLDPDYVTAGYAHFLPLIA</sequence>
<protein>
    <submittedName>
        <fullName evidence="1">STY4851/ECs_5259 family protein</fullName>
    </submittedName>
</protein>
<comment type="caution">
    <text evidence="1">The sequence shown here is derived from an EMBL/GenBank/DDBJ whole genome shotgun (WGS) entry which is preliminary data.</text>
</comment>
<evidence type="ECO:0000313" key="1">
    <source>
        <dbReference type="EMBL" id="MFD2649262.1"/>
    </source>
</evidence>
<gene>
    <name evidence="1" type="ORF">ACFSX5_15855</name>
</gene>
<dbReference type="Proteomes" id="UP001597521">
    <property type="component" value="Unassembled WGS sequence"/>
</dbReference>
<organism evidence="1 2">
    <name type="scientific">Devosia albogilva</name>
    <dbReference type="NCBI Taxonomy" id="429726"/>
    <lineage>
        <taxon>Bacteria</taxon>
        <taxon>Pseudomonadati</taxon>
        <taxon>Pseudomonadota</taxon>
        <taxon>Alphaproteobacteria</taxon>
        <taxon>Hyphomicrobiales</taxon>
        <taxon>Devosiaceae</taxon>
        <taxon>Devosia</taxon>
    </lineage>
</organism>
<evidence type="ECO:0000313" key="2">
    <source>
        <dbReference type="Proteomes" id="UP001597521"/>
    </source>
</evidence>
<proteinExistence type="predicted"/>
<keyword evidence="2" id="KW-1185">Reference proteome</keyword>
<name>A0ABW5QNC6_9HYPH</name>
<dbReference type="EMBL" id="JBHUNP010000001">
    <property type="protein sequence ID" value="MFD2649262.1"/>
    <property type="molecule type" value="Genomic_DNA"/>
</dbReference>
<dbReference type="InterPro" id="IPR047879">
    <property type="entry name" value="YjiT"/>
</dbReference>
<accession>A0ABW5QNC6</accession>
<reference evidence="2" key="1">
    <citation type="journal article" date="2019" name="Int. J. Syst. Evol. Microbiol.">
        <title>The Global Catalogue of Microorganisms (GCM) 10K type strain sequencing project: providing services to taxonomists for standard genome sequencing and annotation.</title>
        <authorList>
            <consortium name="The Broad Institute Genomics Platform"/>
            <consortium name="The Broad Institute Genome Sequencing Center for Infectious Disease"/>
            <person name="Wu L."/>
            <person name="Ma J."/>
        </authorList>
    </citation>
    <scope>NUCLEOTIDE SEQUENCE [LARGE SCALE GENOMIC DNA]</scope>
    <source>
        <strain evidence="2">CCM 7427</strain>
    </source>
</reference>
<dbReference type="NCBIfam" id="NF038336">
    <property type="entry name" value="YjiT_fam"/>
    <property type="match status" value="1"/>
</dbReference>
<dbReference type="RefSeq" id="WP_386835665.1">
    <property type="nucleotide sequence ID" value="NZ_JBHUNP010000001.1"/>
</dbReference>